<dbReference type="GO" id="GO:0009117">
    <property type="term" value="P:nucleotide metabolic process"/>
    <property type="evidence" value="ECO:0007669"/>
    <property type="project" value="TreeGrafter"/>
</dbReference>
<dbReference type="PROSITE" id="PS51084">
    <property type="entry name" value="HIT_2"/>
    <property type="match status" value="1"/>
</dbReference>
<dbReference type="InterPro" id="IPR011146">
    <property type="entry name" value="HIT-like"/>
</dbReference>
<dbReference type="OrthoDB" id="9784774at2"/>
<dbReference type="Gene3D" id="3.30.428.10">
    <property type="entry name" value="HIT-like"/>
    <property type="match status" value="1"/>
</dbReference>
<feature type="short sequence motif" description="Histidine triad motif" evidence="2 3">
    <location>
        <begin position="97"/>
        <end position="101"/>
    </location>
</feature>
<name>S5M0H5_9MOLU</name>
<evidence type="ECO:0000313" key="6">
    <source>
        <dbReference type="Proteomes" id="UP000014984"/>
    </source>
</evidence>
<dbReference type="SUPFAM" id="SSF54197">
    <property type="entry name" value="HIT-like"/>
    <property type="match status" value="1"/>
</dbReference>
<dbReference type="HOGENOM" id="CLU_056776_3_2_14"/>
<dbReference type="eggNOG" id="COG0537">
    <property type="taxonomic scope" value="Bacteria"/>
</dbReference>
<feature type="domain" description="HIT" evidence="4">
    <location>
        <begin position="5"/>
        <end position="112"/>
    </location>
</feature>
<dbReference type="PANTHER" id="PTHR46648">
    <property type="entry name" value="HIT FAMILY PROTEIN 1"/>
    <property type="match status" value="1"/>
</dbReference>
<dbReference type="InterPro" id="IPR036265">
    <property type="entry name" value="HIT-like_sf"/>
</dbReference>
<accession>S5M0H5</accession>
<dbReference type="EMBL" id="CP005074">
    <property type="protein sequence ID" value="AGR41497.1"/>
    <property type="molecule type" value="Genomic_DNA"/>
</dbReference>
<evidence type="ECO:0000256" key="3">
    <source>
        <dbReference type="PROSITE-ProRule" id="PRU00464"/>
    </source>
</evidence>
<organism evidence="5 6">
    <name type="scientific">Spiroplasma taiwanense CT-1</name>
    <dbReference type="NCBI Taxonomy" id="1276220"/>
    <lineage>
        <taxon>Bacteria</taxon>
        <taxon>Bacillati</taxon>
        <taxon>Mycoplasmatota</taxon>
        <taxon>Mollicutes</taxon>
        <taxon>Entomoplasmatales</taxon>
        <taxon>Spiroplasmataceae</taxon>
        <taxon>Spiroplasma</taxon>
    </lineage>
</organism>
<proteinExistence type="predicted"/>
<dbReference type="STRING" id="1276220.STAIW_v1c09110"/>
<sequence>MNECIFCKIIAREMEAKILFENEHTIAFLDLYPNSDGHSLVIPKKHFENFQETDDFYLSEVVKTKRIVTDLLNEKLNPVGFNFVSNQGVEAFQTVFHYHEHIIPKYHREKGLTFKVNKEVDDLDDLHNIHKKLKN</sequence>
<gene>
    <name evidence="5" type="primary">hit</name>
    <name evidence="5" type="ORF">STAIW_v1c09110</name>
</gene>
<dbReference type="Pfam" id="PF01230">
    <property type="entry name" value="HIT"/>
    <property type="match status" value="1"/>
</dbReference>
<dbReference type="RefSeq" id="WP_020834636.1">
    <property type="nucleotide sequence ID" value="NC_021846.1"/>
</dbReference>
<dbReference type="InterPro" id="IPR001310">
    <property type="entry name" value="Histidine_triad_HIT"/>
</dbReference>
<evidence type="ECO:0000256" key="2">
    <source>
        <dbReference type="PIRSR" id="PIRSR601310-3"/>
    </source>
</evidence>
<dbReference type="Proteomes" id="UP000014984">
    <property type="component" value="Chromosome"/>
</dbReference>
<evidence type="ECO:0000313" key="5">
    <source>
        <dbReference type="EMBL" id="AGR41497.1"/>
    </source>
</evidence>
<dbReference type="PATRIC" id="fig|1276220.3.peg.929"/>
<dbReference type="PANTHER" id="PTHR46648:SF1">
    <property type="entry name" value="ADENOSINE 5'-MONOPHOSPHORAMIDASE HNT1"/>
    <property type="match status" value="1"/>
</dbReference>
<reference evidence="5 6" key="1">
    <citation type="journal article" date="2013" name="Genome Biol. Evol.">
        <title>Comparison of metabolic capacities and inference of gene content evolution in mosquito-associated Spiroplasma diminutum and S. taiwanense.</title>
        <authorList>
            <person name="Lo W.S."/>
            <person name="Ku C."/>
            <person name="Chen L.L."/>
            <person name="Chang T.H."/>
            <person name="Kuo C.H."/>
        </authorList>
    </citation>
    <scope>NUCLEOTIDE SEQUENCE [LARGE SCALE GENOMIC DNA]</scope>
    <source>
        <strain evidence="5">CT-1</strain>
    </source>
</reference>
<dbReference type="GO" id="GO:0003824">
    <property type="term" value="F:catalytic activity"/>
    <property type="evidence" value="ECO:0007669"/>
    <property type="project" value="InterPro"/>
</dbReference>
<evidence type="ECO:0000259" key="4">
    <source>
        <dbReference type="PROSITE" id="PS51084"/>
    </source>
</evidence>
<protein>
    <submittedName>
        <fullName evidence="5">Histidine triad protein</fullName>
    </submittedName>
</protein>
<keyword evidence="6" id="KW-1185">Reference proteome</keyword>
<dbReference type="AlphaFoldDB" id="S5M0H5"/>
<feature type="active site" description="Tele-AMP-histidine intermediate" evidence="1">
    <location>
        <position position="99"/>
    </location>
</feature>
<dbReference type="PRINTS" id="PR00332">
    <property type="entry name" value="HISTRIAD"/>
</dbReference>
<dbReference type="KEGG" id="stai:STAIW_v1c09110"/>
<evidence type="ECO:0000256" key="1">
    <source>
        <dbReference type="PIRSR" id="PIRSR601310-1"/>
    </source>
</evidence>